<protein>
    <submittedName>
        <fullName evidence="1">Uncharacterized protein</fullName>
    </submittedName>
</protein>
<reference evidence="1" key="1">
    <citation type="submission" date="2018-02" db="EMBL/GenBank/DDBJ databases">
        <title>Rhizophora mucronata_Transcriptome.</title>
        <authorList>
            <person name="Meera S.P."/>
            <person name="Sreeshan A."/>
            <person name="Augustine A."/>
        </authorList>
    </citation>
    <scope>NUCLEOTIDE SEQUENCE</scope>
    <source>
        <tissue evidence="1">Leaf</tissue>
    </source>
</reference>
<sequence length="33" mass="3759">MTATIMFNQIYSRAPLCATLNEECKFVLKHATI</sequence>
<dbReference type="AlphaFoldDB" id="A0A2P2N196"/>
<name>A0A2P2N196_RHIMU</name>
<accession>A0A2P2N196</accession>
<dbReference type="EMBL" id="GGEC01055727">
    <property type="protein sequence ID" value="MBX36211.1"/>
    <property type="molecule type" value="Transcribed_RNA"/>
</dbReference>
<proteinExistence type="predicted"/>
<evidence type="ECO:0000313" key="1">
    <source>
        <dbReference type="EMBL" id="MBX36211.1"/>
    </source>
</evidence>
<organism evidence="1">
    <name type="scientific">Rhizophora mucronata</name>
    <name type="common">Asiatic mangrove</name>
    <dbReference type="NCBI Taxonomy" id="61149"/>
    <lineage>
        <taxon>Eukaryota</taxon>
        <taxon>Viridiplantae</taxon>
        <taxon>Streptophyta</taxon>
        <taxon>Embryophyta</taxon>
        <taxon>Tracheophyta</taxon>
        <taxon>Spermatophyta</taxon>
        <taxon>Magnoliopsida</taxon>
        <taxon>eudicotyledons</taxon>
        <taxon>Gunneridae</taxon>
        <taxon>Pentapetalae</taxon>
        <taxon>rosids</taxon>
        <taxon>fabids</taxon>
        <taxon>Malpighiales</taxon>
        <taxon>Rhizophoraceae</taxon>
        <taxon>Rhizophora</taxon>
    </lineage>
</organism>